<reference evidence="1 2" key="1">
    <citation type="journal article" date="2015" name="Nature">
        <title>rRNA introns, odd ribosomes, and small enigmatic genomes across a large radiation of phyla.</title>
        <authorList>
            <person name="Brown C.T."/>
            <person name="Hug L.A."/>
            <person name="Thomas B.C."/>
            <person name="Sharon I."/>
            <person name="Castelle C.J."/>
            <person name="Singh A."/>
            <person name="Wilkins M.J."/>
            <person name="Williams K.H."/>
            <person name="Banfield J.F."/>
        </authorList>
    </citation>
    <scope>NUCLEOTIDE SEQUENCE [LARGE SCALE GENOMIC DNA]</scope>
</reference>
<comment type="caution">
    <text evidence="1">The sequence shown here is derived from an EMBL/GenBank/DDBJ whole genome shotgun (WGS) entry which is preliminary data.</text>
</comment>
<sequence>MQANQIEYSDYPKRKGTFIDWVGFDKSIEISVHYASGELNKKLNDLVKNFKKNPDNFPKLDDNIWK</sequence>
<protein>
    <submittedName>
        <fullName evidence="1">Uncharacterized protein</fullName>
    </submittedName>
</protein>
<name>A0A0G0SEC1_9BACT</name>
<dbReference type="Proteomes" id="UP000034539">
    <property type="component" value="Unassembled WGS sequence"/>
</dbReference>
<dbReference type="AlphaFoldDB" id="A0A0G0SEC1"/>
<evidence type="ECO:0000313" key="1">
    <source>
        <dbReference type="EMBL" id="KKR33070.1"/>
    </source>
</evidence>
<evidence type="ECO:0000313" key="2">
    <source>
        <dbReference type="Proteomes" id="UP000034539"/>
    </source>
</evidence>
<proteinExistence type="predicted"/>
<gene>
    <name evidence="1" type="ORF">UT63_C0024G0002</name>
</gene>
<dbReference type="EMBL" id="LBXN01000024">
    <property type="protein sequence ID" value="KKR33070.1"/>
    <property type="molecule type" value="Genomic_DNA"/>
</dbReference>
<accession>A0A0G0SEC1</accession>
<organism evidence="1 2">
    <name type="scientific">Candidatus Gottesmanbacteria bacterium GW2011_GWC2_39_8</name>
    <dbReference type="NCBI Taxonomy" id="1618450"/>
    <lineage>
        <taxon>Bacteria</taxon>
        <taxon>Candidatus Gottesmaniibacteriota</taxon>
    </lineage>
</organism>